<evidence type="ECO:0000313" key="2">
    <source>
        <dbReference type="EMBL" id="KRZ57683.1"/>
    </source>
</evidence>
<keyword evidence="3" id="KW-1185">Reference proteome</keyword>
<dbReference type="EMBL" id="JYDW01000071">
    <property type="protein sequence ID" value="KRZ57683.1"/>
    <property type="molecule type" value="Genomic_DNA"/>
</dbReference>
<sequence>MSKHQNEDDDDDNDNDDNDDDDVAPNHKVKQATSLIGKYKTILSCAGCLLYALDGKITMQLID</sequence>
<dbReference type="AlphaFoldDB" id="A0A0V1LE22"/>
<name>A0A0V1LE22_9BILA</name>
<feature type="compositionally biased region" description="Acidic residues" evidence="1">
    <location>
        <begin position="7"/>
        <end position="23"/>
    </location>
</feature>
<proteinExistence type="predicted"/>
<gene>
    <name evidence="2" type="ORF">T02_2451</name>
</gene>
<organism evidence="2 3">
    <name type="scientific">Trichinella nativa</name>
    <dbReference type="NCBI Taxonomy" id="6335"/>
    <lineage>
        <taxon>Eukaryota</taxon>
        <taxon>Metazoa</taxon>
        <taxon>Ecdysozoa</taxon>
        <taxon>Nematoda</taxon>
        <taxon>Enoplea</taxon>
        <taxon>Dorylaimia</taxon>
        <taxon>Trichinellida</taxon>
        <taxon>Trichinellidae</taxon>
        <taxon>Trichinella</taxon>
    </lineage>
</organism>
<accession>A0A0V1LE22</accession>
<protein>
    <submittedName>
        <fullName evidence="2">Uncharacterized protein</fullName>
    </submittedName>
</protein>
<dbReference type="Proteomes" id="UP000054721">
    <property type="component" value="Unassembled WGS sequence"/>
</dbReference>
<reference evidence="2 3" key="1">
    <citation type="submission" date="2015-05" db="EMBL/GenBank/DDBJ databases">
        <title>Evolution of Trichinella species and genotypes.</title>
        <authorList>
            <person name="Korhonen P.K."/>
            <person name="Edoardo P."/>
            <person name="Giuseppe L.R."/>
            <person name="Gasser R.B."/>
        </authorList>
    </citation>
    <scope>NUCLEOTIDE SEQUENCE [LARGE SCALE GENOMIC DNA]</scope>
    <source>
        <strain evidence="2">ISS10</strain>
    </source>
</reference>
<evidence type="ECO:0000256" key="1">
    <source>
        <dbReference type="SAM" id="MobiDB-lite"/>
    </source>
</evidence>
<feature type="region of interest" description="Disordered" evidence="1">
    <location>
        <begin position="1"/>
        <end position="26"/>
    </location>
</feature>
<evidence type="ECO:0000313" key="3">
    <source>
        <dbReference type="Proteomes" id="UP000054721"/>
    </source>
</evidence>
<comment type="caution">
    <text evidence="2">The sequence shown here is derived from an EMBL/GenBank/DDBJ whole genome shotgun (WGS) entry which is preliminary data.</text>
</comment>